<dbReference type="EMBL" id="GGEC01059842">
    <property type="protein sequence ID" value="MBX40326.1"/>
    <property type="molecule type" value="Transcribed_RNA"/>
</dbReference>
<protein>
    <submittedName>
        <fullName evidence="1">Uncharacterized protein</fullName>
    </submittedName>
</protein>
<sequence length="31" mass="3626">MRCVFMSTMIFSLWDVGSGDLQFKLSWLLTL</sequence>
<evidence type="ECO:0000313" key="1">
    <source>
        <dbReference type="EMBL" id="MBX40326.1"/>
    </source>
</evidence>
<reference evidence="1" key="1">
    <citation type="submission" date="2018-02" db="EMBL/GenBank/DDBJ databases">
        <title>Rhizophora mucronata_Transcriptome.</title>
        <authorList>
            <person name="Meera S.P."/>
            <person name="Sreeshan A."/>
            <person name="Augustine A."/>
        </authorList>
    </citation>
    <scope>NUCLEOTIDE SEQUENCE</scope>
    <source>
        <tissue evidence="1">Leaf</tissue>
    </source>
</reference>
<organism evidence="1">
    <name type="scientific">Rhizophora mucronata</name>
    <name type="common">Asiatic mangrove</name>
    <dbReference type="NCBI Taxonomy" id="61149"/>
    <lineage>
        <taxon>Eukaryota</taxon>
        <taxon>Viridiplantae</taxon>
        <taxon>Streptophyta</taxon>
        <taxon>Embryophyta</taxon>
        <taxon>Tracheophyta</taxon>
        <taxon>Spermatophyta</taxon>
        <taxon>Magnoliopsida</taxon>
        <taxon>eudicotyledons</taxon>
        <taxon>Gunneridae</taxon>
        <taxon>Pentapetalae</taxon>
        <taxon>rosids</taxon>
        <taxon>fabids</taxon>
        <taxon>Malpighiales</taxon>
        <taxon>Rhizophoraceae</taxon>
        <taxon>Rhizophora</taxon>
    </lineage>
</organism>
<accession>A0A2P2NCX4</accession>
<name>A0A2P2NCX4_RHIMU</name>
<proteinExistence type="predicted"/>
<dbReference type="AlphaFoldDB" id="A0A2P2NCX4"/>